<dbReference type="InterPro" id="IPR008991">
    <property type="entry name" value="Translation_prot_SH3-like_sf"/>
</dbReference>
<dbReference type="PANTHER" id="PTHR20981">
    <property type="entry name" value="60S RIBOSOMAL PROTEIN L21"/>
    <property type="match status" value="1"/>
</dbReference>
<evidence type="ECO:0000256" key="5">
    <source>
        <dbReference type="HAMAP-Rule" id="MF_00369"/>
    </source>
</evidence>
<dbReference type="GO" id="GO:0006412">
    <property type="term" value="P:translation"/>
    <property type="evidence" value="ECO:0007669"/>
    <property type="project" value="UniProtKB-UniRule"/>
</dbReference>
<dbReference type="GO" id="GO:0003735">
    <property type="term" value="F:structural constituent of ribosome"/>
    <property type="evidence" value="ECO:0007669"/>
    <property type="project" value="InterPro"/>
</dbReference>
<name>A0A099T3J7_METMT</name>
<dbReference type="PROSITE" id="PS01171">
    <property type="entry name" value="RIBOSOMAL_L21E"/>
    <property type="match status" value="1"/>
</dbReference>
<dbReference type="AlphaFoldDB" id="A0A099T3J7"/>
<dbReference type="NCBIfam" id="NF003303">
    <property type="entry name" value="PRK04306.1"/>
    <property type="match status" value="1"/>
</dbReference>
<evidence type="ECO:0000256" key="2">
    <source>
        <dbReference type="ARBA" id="ARBA00022980"/>
    </source>
</evidence>
<sequence length="98" mass="11094">MPTSHGERSCTRYKLKKTVRERGLSPVSKAIQEFEDGQMVHIDIDPSIQKGMPNAKFQGKTGKVLGQRGRAYLLQVRDGNSMKEVISLPQHLKPQKYN</sequence>
<dbReference type="Pfam" id="PF01157">
    <property type="entry name" value="Ribosomal_L21e"/>
    <property type="match status" value="1"/>
</dbReference>
<dbReference type="HAMAP" id="MF_00369">
    <property type="entry name" value="Ribosomal_eL21"/>
    <property type="match status" value="1"/>
</dbReference>
<dbReference type="InterPro" id="IPR018259">
    <property type="entry name" value="Ribosomal_eL21_CS"/>
</dbReference>
<keyword evidence="7" id="KW-1185">Reference proteome</keyword>
<evidence type="ECO:0000256" key="3">
    <source>
        <dbReference type="ARBA" id="ARBA00023274"/>
    </source>
</evidence>
<dbReference type="RefSeq" id="WP_048193057.1">
    <property type="nucleotide sequence ID" value="NZ_CAAGSM010000008.1"/>
</dbReference>
<accession>A0A099T3J7</accession>
<protein>
    <recommendedName>
        <fullName evidence="4 5">Large ribosomal subunit protein eL21</fullName>
    </recommendedName>
</protein>
<keyword evidence="3 5" id="KW-0687">Ribonucleoprotein</keyword>
<evidence type="ECO:0000256" key="1">
    <source>
        <dbReference type="ARBA" id="ARBA00008427"/>
    </source>
</evidence>
<organism evidence="6 7">
    <name type="scientific">Methanococcoides methylutens</name>
    <dbReference type="NCBI Taxonomy" id="2226"/>
    <lineage>
        <taxon>Archaea</taxon>
        <taxon>Methanobacteriati</taxon>
        <taxon>Methanobacteriota</taxon>
        <taxon>Stenosarchaea group</taxon>
        <taxon>Methanomicrobia</taxon>
        <taxon>Methanosarcinales</taxon>
        <taxon>Methanosarcinaceae</taxon>
        <taxon>Methanococcoides</taxon>
    </lineage>
</organism>
<evidence type="ECO:0000313" key="6">
    <source>
        <dbReference type="EMBL" id="KGK99780.1"/>
    </source>
</evidence>
<dbReference type="InterPro" id="IPR036948">
    <property type="entry name" value="Ribosomal_eL21_sf"/>
</dbReference>
<proteinExistence type="inferred from homology"/>
<comment type="caution">
    <text evidence="6">The sequence shown here is derived from an EMBL/GenBank/DDBJ whole genome shotgun (WGS) entry which is preliminary data.</text>
</comment>
<reference evidence="6 7" key="1">
    <citation type="submission" date="2014-09" db="EMBL/GenBank/DDBJ databases">
        <title>Draft genome sequence of an obligately methylotrophic methanogen, Methanococcoides methylutens, isolated from marine sediment.</title>
        <authorList>
            <person name="Guan Y."/>
            <person name="Ngugi D.K."/>
            <person name="Blom J."/>
            <person name="Ali S."/>
            <person name="Ferry J.G."/>
            <person name="Stingl U."/>
        </authorList>
    </citation>
    <scope>NUCLEOTIDE SEQUENCE [LARGE SCALE GENOMIC DNA]</scope>
    <source>
        <strain evidence="6 7">DSM 2657</strain>
    </source>
</reference>
<dbReference type="SUPFAM" id="SSF50104">
    <property type="entry name" value="Translation proteins SH3-like domain"/>
    <property type="match status" value="1"/>
</dbReference>
<dbReference type="OrthoDB" id="6295at2157"/>
<dbReference type="GO" id="GO:1990904">
    <property type="term" value="C:ribonucleoprotein complex"/>
    <property type="evidence" value="ECO:0007669"/>
    <property type="project" value="UniProtKB-KW"/>
</dbReference>
<dbReference type="Gene3D" id="2.30.30.70">
    <property type="entry name" value="Ribosomal protein L21"/>
    <property type="match status" value="1"/>
</dbReference>
<dbReference type="FunFam" id="2.30.30.70:FF:000001">
    <property type="entry name" value="60S ribosomal protein L21"/>
    <property type="match status" value="1"/>
</dbReference>
<evidence type="ECO:0000256" key="4">
    <source>
        <dbReference type="ARBA" id="ARBA00035219"/>
    </source>
</evidence>
<keyword evidence="2 5" id="KW-0689">Ribosomal protein</keyword>
<dbReference type="InterPro" id="IPR022856">
    <property type="entry name" value="Ribosomal_eL21_arc"/>
</dbReference>
<dbReference type="InterPro" id="IPR001147">
    <property type="entry name" value="Ribosomal_eL21"/>
</dbReference>
<dbReference type="GO" id="GO:0005840">
    <property type="term" value="C:ribosome"/>
    <property type="evidence" value="ECO:0007669"/>
    <property type="project" value="UniProtKB-KW"/>
</dbReference>
<gene>
    <name evidence="5" type="primary">rpl21e</name>
    <name evidence="6" type="ORF">LI82_00835</name>
</gene>
<evidence type="ECO:0000313" key="7">
    <source>
        <dbReference type="Proteomes" id="UP000029859"/>
    </source>
</evidence>
<dbReference type="EMBL" id="JRHO01000002">
    <property type="protein sequence ID" value="KGK99780.1"/>
    <property type="molecule type" value="Genomic_DNA"/>
</dbReference>
<comment type="similarity">
    <text evidence="1 5">Belongs to the eukaryotic ribosomal protein eL21 family.</text>
</comment>
<dbReference type="Proteomes" id="UP000029859">
    <property type="component" value="Unassembled WGS sequence"/>
</dbReference>